<dbReference type="Proteomes" id="UP000032027">
    <property type="component" value="Chromosome"/>
</dbReference>
<evidence type="ECO:0000313" key="2">
    <source>
        <dbReference type="Proteomes" id="UP000032027"/>
    </source>
</evidence>
<reference evidence="2" key="1">
    <citation type="submission" date="2015-02" db="EMBL/GenBank/DDBJ databases">
        <title>Characterization of two novel Thaumarchaeota isolated from the Northern Adriatic Sea.</title>
        <authorList>
            <person name="Bayer B."/>
            <person name="Vojvoda J."/>
            <person name="Offre P."/>
            <person name="Srivastava A."/>
            <person name="Elisabeth N."/>
            <person name="Garcia J.A.L."/>
            <person name="Schleper C."/>
            <person name="Herndl G.J."/>
        </authorList>
    </citation>
    <scope>NUCLEOTIDE SEQUENCE [LARGE SCALE GENOMIC DNA]</scope>
    <source>
        <strain evidence="2">D3C</strain>
    </source>
</reference>
<dbReference type="AlphaFoldDB" id="A0A0C5CAH3"/>
<dbReference type="HOGENOM" id="CLU_3162937_0_0_2"/>
<accession>A0A0C5CAH3</accession>
<evidence type="ECO:0000313" key="1">
    <source>
        <dbReference type="EMBL" id="AJM92167.1"/>
    </source>
</evidence>
<sequence>MPLEFREKITKKVSFVLKNKKLPDEYINNKQEKRTKRFEGTLIDLYC</sequence>
<gene>
    <name evidence="1" type="ORF">NPIRD3C_0955</name>
</gene>
<protein>
    <submittedName>
        <fullName evidence="1">Uncharacterized protein</fullName>
    </submittedName>
</protein>
<keyword evidence="2" id="KW-1185">Reference proteome</keyword>
<reference evidence="1 2" key="2">
    <citation type="journal article" date="2016" name="ISME J.">
        <title>Physiological and genomic characterization of two novel marine thaumarchaeal strains indicates niche differentiation.</title>
        <authorList>
            <person name="Bayer B."/>
            <person name="Vojvoda J."/>
            <person name="Offre P."/>
            <person name="Alves R.J."/>
            <person name="Elisabeth N.H."/>
            <person name="Garcia J.A."/>
            <person name="Volland J.M."/>
            <person name="Srivastava A."/>
            <person name="Schleper C."/>
            <person name="Herndl G.J."/>
        </authorList>
    </citation>
    <scope>NUCLEOTIDE SEQUENCE [LARGE SCALE GENOMIC DNA]</scope>
    <source>
        <strain evidence="1 2">D3C</strain>
    </source>
</reference>
<proteinExistence type="predicted"/>
<dbReference type="KEGG" id="nid:NPIRD3C_0955"/>
<dbReference type="EMBL" id="CP010868">
    <property type="protein sequence ID" value="AJM92167.1"/>
    <property type="molecule type" value="Genomic_DNA"/>
</dbReference>
<reference evidence="1 2" key="3">
    <citation type="journal article" date="2019" name="Int. J. Syst. Evol. Microbiol.">
        <title>Nitrosopumilus adriaticus sp. nov. and Nitrosopumilus piranensis sp. nov., two ammonia-oxidizing archaea from the Adriatic Sea and members of the class Nitrososphaeria.</title>
        <authorList>
            <person name="Bayer B."/>
            <person name="Vojvoda J."/>
            <person name="Reinthaler T."/>
            <person name="Reyes C."/>
            <person name="Pinto M."/>
            <person name="Herndl G.J."/>
        </authorList>
    </citation>
    <scope>NUCLEOTIDE SEQUENCE [LARGE SCALE GENOMIC DNA]</scope>
    <source>
        <strain evidence="1 2">D3C</strain>
    </source>
</reference>
<organism evidence="1 2">
    <name type="scientific">Nitrosopumilus piranensis</name>
    <dbReference type="NCBI Taxonomy" id="1582439"/>
    <lineage>
        <taxon>Archaea</taxon>
        <taxon>Nitrososphaerota</taxon>
        <taxon>Nitrososphaeria</taxon>
        <taxon>Nitrosopumilales</taxon>
        <taxon>Nitrosopumilaceae</taxon>
        <taxon>Nitrosopumilus</taxon>
    </lineage>
</organism>
<dbReference type="PATRIC" id="fig|1582439.9.peg.982"/>
<name>A0A0C5CAH3_9ARCH</name>